<keyword evidence="2" id="KW-1185">Reference proteome</keyword>
<gene>
    <name evidence="1" type="ORF">AYBTSS11_LOCUS5439</name>
</gene>
<proteinExistence type="predicted"/>
<dbReference type="EMBL" id="OY731399">
    <property type="protein sequence ID" value="CAJ1931761.1"/>
    <property type="molecule type" value="Genomic_DNA"/>
</dbReference>
<name>A0AA86SJV6_9FABA</name>
<dbReference type="AlphaFoldDB" id="A0AA86SJV6"/>
<protein>
    <submittedName>
        <fullName evidence="1">Uncharacterized protein</fullName>
    </submittedName>
</protein>
<evidence type="ECO:0000313" key="2">
    <source>
        <dbReference type="Proteomes" id="UP001189624"/>
    </source>
</evidence>
<evidence type="ECO:0000313" key="1">
    <source>
        <dbReference type="EMBL" id="CAJ1931761.1"/>
    </source>
</evidence>
<accession>A0AA86SJV6</accession>
<dbReference type="Proteomes" id="UP001189624">
    <property type="component" value="Chromosome 2"/>
</dbReference>
<reference evidence="1" key="1">
    <citation type="submission" date="2023-10" db="EMBL/GenBank/DDBJ databases">
        <authorList>
            <person name="Domelevo Entfellner J.-B."/>
        </authorList>
    </citation>
    <scope>NUCLEOTIDE SEQUENCE</scope>
</reference>
<sequence length="110" mass="12904">MVIKWIREKQLFLGEKRNGLGIVVEGQQWYQKWVLWLVDAYNVPKRKLPMTWHGAACRHTRPGPSQFLYINSATCTRLSHCRTTFLSPLLLSKRVTKEFSVRSTPLSFRL</sequence>
<dbReference type="Gramene" id="rna-AYBTSS11_LOCUS5439">
    <property type="protein sequence ID" value="CAJ1931761.1"/>
    <property type="gene ID" value="gene-AYBTSS11_LOCUS5439"/>
</dbReference>
<organism evidence="1 2">
    <name type="scientific">Sphenostylis stenocarpa</name>
    <dbReference type="NCBI Taxonomy" id="92480"/>
    <lineage>
        <taxon>Eukaryota</taxon>
        <taxon>Viridiplantae</taxon>
        <taxon>Streptophyta</taxon>
        <taxon>Embryophyta</taxon>
        <taxon>Tracheophyta</taxon>
        <taxon>Spermatophyta</taxon>
        <taxon>Magnoliopsida</taxon>
        <taxon>eudicotyledons</taxon>
        <taxon>Gunneridae</taxon>
        <taxon>Pentapetalae</taxon>
        <taxon>rosids</taxon>
        <taxon>fabids</taxon>
        <taxon>Fabales</taxon>
        <taxon>Fabaceae</taxon>
        <taxon>Papilionoideae</taxon>
        <taxon>50 kb inversion clade</taxon>
        <taxon>NPAAA clade</taxon>
        <taxon>indigoferoid/millettioid clade</taxon>
        <taxon>Phaseoleae</taxon>
        <taxon>Sphenostylis</taxon>
    </lineage>
</organism>